<dbReference type="GO" id="GO:0016262">
    <property type="term" value="F:protein N-acetylglucosaminyltransferase activity"/>
    <property type="evidence" value="ECO:0007669"/>
    <property type="project" value="TreeGrafter"/>
</dbReference>
<dbReference type="GO" id="GO:0006629">
    <property type="term" value="P:lipid metabolic process"/>
    <property type="evidence" value="ECO:0007669"/>
    <property type="project" value="UniProtKB-KW"/>
</dbReference>
<gene>
    <name evidence="16" type="ORF">PECUL_23A055638</name>
</gene>
<keyword evidence="9 13" id="KW-0333">Golgi apparatus</keyword>
<evidence type="ECO:0000256" key="3">
    <source>
        <dbReference type="ARBA" id="ARBA00008661"/>
    </source>
</evidence>
<proteinExistence type="inferred from homology"/>
<evidence type="ECO:0000256" key="12">
    <source>
        <dbReference type="ARBA" id="ARBA00023180"/>
    </source>
</evidence>
<name>A0AAD1RJR6_PELCU</name>
<dbReference type="EMBL" id="OW240914">
    <property type="protein sequence ID" value="CAH2272425.1"/>
    <property type="molecule type" value="Genomic_DNA"/>
</dbReference>
<keyword evidence="5" id="KW-0808">Transferase</keyword>
<evidence type="ECO:0000256" key="5">
    <source>
        <dbReference type="ARBA" id="ARBA00022679"/>
    </source>
</evidence>
<comment type="pathway">
    <text evidence="2">Protein modification; protein glycosylation.</text>
</comment>
<evidence type="ECO:0000256" key="4">
    <source>
        <dbReference type="ARBA" id="ARBA00022676"/>
    </source>
</evidence>
<keyword evidence="11" id="KW-0472">Membrane</keyword>
<evidence type="ECO:0000256" key="1">
    <source>
        <dbReference type="ARBA" id="ARBA00004323"/>
    </source>
</evidence>
<feature type="signal peptide" evidence="15">
    <location>
        <begin position="1"/>
        <end position="21"/>
    </location>
</feature>
<dbReference type="Pfam" id="PF01762">
    <property type="entry name" value="Galactosyl_T"/>
    <property type="match status" value="1"/>
</dbReference>
<feature type="compositionally biased region" description="Basic and acidic residues" evidence="14">
    <location>
        <begin position="351"/>
        <end position="363"/>
    </location>
</feature>
<dbReference type="FunFam" id="3.90.550.50:FF:000001">
    <property type="entry name" value="Hexosyltransferase"/>
    <property type="match status" value="1"/>
</dbReference>
<feature type="chain" id="PRO_5042203102" description="Hexosyltransferase" evidence="15">
    <location>
        <begin position="22"/>
        <end position="363"/>
    </location>
</feature>
<evidence type="ECO:0000256" key="2">
    <source>
        <dbReference type="ARBA" id="ARBA00004922"/>
    </source>
</evidence>
<dbReference type="GO" id="GO:0006493">
    <property type="term" value="P:protein O-linked glycosylation"/>
    <property type="evidence" value="ECO:0007669"/>
    <property type="project" value="TreeGrafter"/>
</dbReference>
<evidence type="ECO:0000256" key="6">
    <source>
        <dbReference type="ARBA" id="ARBA00022692"/>
    </source>
</evidence>
<reference evidence="16" key="1">
    <citation type="submission" date="2022-03" db="EMBL/GenBank/DDBJ databases">
        <authorList>
            <person name="Alioto T."/>
            <person name="Alioto T."/>
            <person name="Gomez Garrido J."/>
        </authorList>
    </citation>
    <scope>NUCLEOTIDE SEQUENCE</scope>
</reference>
<dbReference type="InterPro" id="IPR002659">
    <property type="entry name" value="Glyco_trans_31"/>
</dbReference>
<evidence type="ECO:0000313" key="16">
    <source>
        <dbReference type="EMBL" id="CAH2272425.1"/>
    </source>
</evidence>
<comment type="similarity">
    <text evidence="3 13">Belongs to the glycosyltransferase 31 family.</text>
</comment>
<evidence type="ECO:0000256" key="8">
    <source>
        <dbReference type="ARBA" id="ARBA00022989"/>
    </source>
</evidence>
<feature type="region of interest" description="Disordered" evidence="14">
    <location>
        <begin position="344"/>
        <end position="363"/>
    </location>
</feature>
<keyword evidence="4 13" id="KW-0328">Glycosyltransferase</keyword>
<keyword evidence="12" id="KW-0325">Glycoprotein</keyword>
<evidence type="ECO:0000256" key="15">
    <source>
        <dbReference type="SAM" id="SignalP"/>
    </source>
</evidence>
<dbReference type="Gene3D" id="3.90.550.50">
    <property type="match status" value="1"/>
</dbReference>
<evidence type="ECO:0000256" key="14">
    <source>
        <dbReference type="SAM" id="MobiDB-lite"/>
    </source>
</evidence>
<keyword evidence="10" id="KW-0443">Lipid metabolism</keyword>
<evidence type="ECO:0000256" key="10">
    <source>
        <dbReference type="ARBA" id="ARBA00023098"/>
    </source>
</evidence>
<keyword evidence="17" id="KW-1185">Reference proteome</keyword>
<dbReference type="GO" id="GO:0000139">
    <property type="term" value="C:Golgi membrane"/>
    <property type="evidence" value="ECO:0007669"/>
    <property type="project" value="UniProtKB-SubCell"/>
</dbReference>
<dbReference type="Proteomes" id="UP001295444">
    <property type="component" value="Chromosome 03"/>
</dbReference>
<dbReference type="GO" id="GO:0030311">
    <property type="term" value="P:poly-N-acetyllactosamine biosynthetic process"/>
    <property type="evidence" value="ECO:0007669"/>
    <property type="project" value="TreeGrafter"/>
</dbReference>
<evidence type="ECO:0000256" key="9">
    <source>
        <dbReference type="ARBA" id="ARBA00023034"/>
    </source>
</evidence>
<keyword evidence="8" id="KW-1133">Transmembrane helix</keyword>
<dbReference type="EC" id="2.4.1.-" evidence="13"/>
<keyword evidence="15" id="KW-0732">Signal</keyword>
<comment type="subcellular location">
    <subcellularLocation>
        <location evidence="1 13">Golgi apparatus membrane</location>
        <topology evidence="1 13">Single-pass type II membrane protein</topology>
    </subcellularLocation>
</comment>
<keyword evidence="7" id="KW-0735">Signal-anchor</keyword>
<keyword evidence="6" id="KW-0812">Transmembrane</keyword>
<evidence type="ECO:0000256" key="13">
    <source>
        <dbReference type="RuleBase" id="RU363063"/>
    </source>
</evidence>
<evidence type="ECO:0000313" key="17">
    <source>
        <dbReference type="Proteomes" id="UP001295444"/>
    </source>
</evidence>
<accession>A0AAD1RJR6</accession>
<evidence type="ECO:0000256" key="7">
    <source>
        <dbReference type="ARBA" id="ARBA00022968"/>
    </source>
</evidence>
<sequence length="363" mass="41983">MIRRRRSSIVILSILLTFTLSLLTWIEWEEEPLYELPDFLHPFQANQSSPPSLRSSATLYDSNFSFSLNLSEYSMQYPALQSYRCRAAIDLFGYCWTNDPLILLAVKSHPASFTRRDVLRQTWAREKKIMEYRVKPVFLMANSGKRHQMERVVKEAFSNGDIILWDFLESHHNLSLKERCFLEWIYHRCPEAKYIFKGDDDEFVNPYAIVSYIQHSLPPHPLEIHGQLQIHPPPERSGKYAVPFSLYPHGHYPPFVSGGGFLLPGELIPSLYLAASTIPVFPLDDVFFGFLALSANITFHHEPRFCSFGLKANRLCQYVDVLVVHGLTPKKMLEIWKYLPNTASCPPSERTPTEDTKRKTLVK</sequence>
<dbReference type="AlphaFoldDB" id="A0AAD1RJR6"/>
<dbReference type="PANTHER" id="PTHR11214:SF387">
    <property type="entry name" value="HEXOSYLTRANSFERASE"/>
    <property type="match status" value="1"/>
</dbReference>
<protein>
    <recommendedName>
        <fullName evidence="13">Hexosyltransferase</fullName>
        <ecNumber evidence="13">2.4.1.-</ecNumber>
    </recommendedName>
</protein>
<organism evidence="16 17">
    <name type="scientific">Pelobates cultripes</name>
    <name type="common">Western spadefoot toad</name>
    <dbReference type="NCBI Taxonomy" id="61616"/>
    <lineage>
        <taxon>Eukaryota</taxon>
        <taxon>Metazoa</taxon>
        <taxon>Chordata</taxon>
        <taxon>Craniata</taxon>
        <taxon>Vertebrata</taxon>
        <taxon>Euteleostomi</taxon>
        <taxon>Amphibia</taxon>
        <taxon>Batrachia</taxon>
        <taxon>Anura</taxon>
        <taxon>Pelobatoidea</taxon>
        <taxon>Pelobatidae</taxon>
        <taxon>Pelobates</taxon>
    </lineage>
</organism>
<dbReference type="PANTHER" id="PTHR11214">
    <property type="entry name" value="BETA-1,3-N-ACETYLGLUCOSAMINYLTRANSFERASE"/>
    <property type="match status" value="1"/>
</dbReference>
<evidence type="ECO:0000256" key="11">
    <source>
        <dbReference type="ARBA" id="ARBA00023136"/>
    </source>
</evidence>